<gene>
    <name evidence="3" type="ORF">SAMN06297229_0261</name>
</gene>
<dbReference type="Pfam" id="PF06527">
    <property type="entry name" value="TniQ"/>
    <property type="match status" value="1"/>
</dbReference>
<evidence type="ECO:0000313" key="4">
    <source>
        <dbReference type="Proteomes" id="UP000194450"/>
    </source>
</evidence>
<feature type="region of interest" description="Disordered" evidence="1">
    <location>
        <begin position="328"/>
        <end position="348"/>
    </location>
</feature>
<proteinExistence type="predicted"/>
<keyword evidence="4" id="KW-1185">Reference proteome</keyword>
<dbReference type="OrthoDB" id="6917259at2"/>
<dbReference type="AlphaFoldDB" id="A0A1Y6E9Z1"/>
<evidence type="ECO:0000313" key="3">
    <source>
        <dbReference type="EMBL" id="SMQ59407.1"/>
    </source>
</evidence>
<accession>A0A1Y6E9Z1</accession>
<dbReference type="InterPro" id="IPR009492">
    <property type="entry name" value="TniQ"/>
</dbReference>
<feature type="domain" description="TniQ" evidence="2">
    <location>
        <begin position="19"/>
        <end position="161"/>
    </location>
</feature>
<reference evidence="4" key="1">
    <citation type="submission" date="2017-04" db="EMBL/GenBank/DDBJ databases">
        <authorList>
            <person name="Varghese N."/>
            <person name="Submissions S."/>
        </authorList>
    </citation>
    <scope>NUCLEOTIDE SEQUENCE [LARGE SCALE GENOMIC DNA]</scope>
</reference>
<evidence type="ECO:0000259" key="2">
    <source>
        <dbReference type="Pfam" id="PF06527"/>
    </source>
</evidence>
<dbReference type="EMBL" id="FXWH01000001">
    <property type="protein sequence ID" value="SMQ59407.1"/>
    <property type="molecule type" value="Genomic_DNA"/>
</dbReference>
<name>A0A1Y6E9Z1_9GAMM</name>
<dbReference type="RefSeq" id="WP_157984148.1">
    <property type="nucleotide sequence ID" value="NZ_FXWH01000001.1"/>
</dbReference>
<protein>
    <submittedName>
        <fullName evidence="3">TniQ protein</fullName>
    </submittedName>
</protein>
<sequence>MVYTNGRAAGNSVVRGPWPARLKPLDDESLSSWLVRASLANRSTPSQIVNHVWPKWRAWTRDVDRGLDVSQTNALTQISTLHPEVIKQMLLAPIVQKITGKDSLSNSIAWKWVVQRSTRSVNTNRSTQFCPECLRTDHKPYLRLKWRLSFITICTKHQVELLDCCPQCGESVEIHKLKRGKLKYCAHCRWDISDTDTVNCNPGILILTEQLISELRNKEKAESKFELLRFTIALLRRLTDSKYAITDPLLLSLAAQTDECRLSDIRRLSFDWLNSDDRRNLLTMTAPLIELPPKELASVLLNSGIPIGRLRSFVPHLPKSLEQHFPRRETKSCRLNKTSPKSSLKPTPKRLVQRRWETFLKKHGLS</sequence>
<dbReference type="Proteomes" id="UP000194450">
    <property type="component" value="Unassembled WGS sequence"/>
</dbReference>
<organism evidence="3 4">
    <name type="scientific">Pseudidiomarina planktonica</name>
    <dbReference type="NCBI Taxonomy" id="1323738"/>
    <lineage>
        <taxon>Bacteria</taxon>
        <taxon>Pseudomonadati</taxon>
        <taxon>Pseudomonadota</taxon>
        <taxon>Gammaproteobacteria</taxon>
        <taxon>Alteromonadales</taxon>
        <taxon>Idiomarinaceae</taxon>
        <taxon>Pseudidiomarina</taxon>
    </lineage>
</organism>
<feature type="compositionally biased region" description="Polar residues" evidence="1">
    <location>
        <begin position="333"/>
        <end position="345"/>
    </location>
</feature>
<evidence type="ECO:0000256" key="1">
    <source>
        <dbReference type="SAM" id="MobiDB-lite"/>
    </source>
</evidence>